<feature type="domain" description="Aminoglycoside phosphotransferase" evidence="1">
    <location>
        <begin position="25"/>
        <end position="254"/>
    </location>
</feature>
<dbReference type="Proteomes" id="UP000244880">
    <property type="component" value="Unassembled WGS sequence"/>
</dbReference>
<evidence type="ECO:0000259" key="1">
    <source>
        <dbReference type="Pfam" id="PF01636"/>
    </source>
</evidence>
<dbReference type="Gene3D" id="3.30.200.20">
    <property type="entry name" value="Phosphorylase Kinase, domain 1"/>
    <property type="match status" value="1"/>
</dbReference>
<dbReference type="RefSeq" id="WP_108826734.1">
    <property type="nucleotide sequence ID" value="NZ_OMOR01000001.1"/>
</dbReference>
<accession>A0A2R8B8L9</accession>
<name>A0A2R8B8L9_9RHOB</name>
<evidence type="ECO:0000313" key="2">
    <source>
        <dbReference type="EMBL" id="SPH19388.1"/>
    </source>
</evidence>
<dbReference type="Gene3D" id="3.90.1200.10">
    <property type="match status" value="1"/>
</dbReference>
<protein>
    <recommendedName>
        <fullName evidence="1">Aminoglycoside phosphotransferase domain-containing protein</fullName>
    </recommendedName>
</protein>
<reference evidence="2 3" key="1">
    <citation type="submission" date="2018-03" db="EMBL/GenBank/DDBJ databases">
        <authorList>
            <person name="Keele B.F."/>
        </authorList>
    </citation>
    <scope>NUCLEOTIDE SEQUENCE [LARGE SCALE GENOMIC DNA]</scope>
    <source>
        <strain evidence="2 3">CECT 8599</strain>
    </source>
</reference>
<dbReference type="EMBL" id="OMOR01000001">
    <property type="protein sequence ID" value="SPH19388.1"/>
    <property type="molecule type" value="Genomic_DNA"/>
</dbReference>
<dbReference type="SUPFAM" id="SSF56112">
    <property type="entry name" value="Protein kinase-like (PK-like)"/>
    <property type="match status" value="1"/>
</dbReference>
<evidence type="ECO:0000313" key="3">
    <source>
        <dbReference type="Proteomes" id="UP000244880"/>
    </source>
</evidence>
<organism evidence="2 3">
    <name type="scientific">Ascidiaceihabitans donghaensis</name>
    <dbReference type="NCBI Taxonomy" id="1510460"/>
    <lineage>
        <taxon>Bacteria</taxon>
        <taxon>Pseudomonadati</taxon>
        <taxon>Pseudomonadota</taxon>
        <taxon>Alphaproteobacteria</taxon>
        <taxon>Rhodobacterales</taxon>
        <taxon>Paracoccaceae</taxon>
        <taxon>Ascidiaceihabitans</taxon>
    </lineage>
</organism>
<gene>
    <name evidence="2" type="ORF">ASD8599_00112</name>
</gene>
<proteinExistence type="predicted"/>
<dbReference type="InterPro" id="IPR011009">
    <property type="entry name" value="Kinase-like_dom_sf"/>
</dbReference>
<keyword evidence="3" id="KW-1185">Reference proteome</keyword>
<sequence>MTDRENLLRSFIHDAGWDDAQRMTVAGDASNRRYDRLTRGNGTTAILMDAPAEKGEDIRPFMRIAKHLSDVGLNPPSILYANAKTGFLLLEDLGDALFARVLENDPSKETRLYEAAVDVLVHLHAAPMPELATYDAQVMTDMAGLAYDWYLFGVTGQKDSTKTALFKAAFHKAILPLDSAPSVLIQRDYHAENLLWLPDQNGLHRVGLLDFQDAMAGHAAYDLVSVLQDARRDVPQAIEVAMVARYVAATKADPAEFETAYALLGAQRNLRILGVFARLCMAHGKAHYVDLIPRVWDHIETNLRHPALSEISAMVHADLPYPTPALLKKLKLQCATHPMP</sequence>
<dbReference type="Pfam" id="PF01636">
    <property type="entry name" value="APH"/>
    <property type="match status" value="1"/>
</dbReference>
<dbReference type="InterPro" id="IPR002575">
    <property type="entry name" value="Aminoglycoside_PTrfase"/>
</dbReference>
<dbReference type="AlphaFoldDB" id="A0A2R8B8L9"/>
<dbReference type="OrthoDB" id="9809275at2"/>